<dbReference type="Pfam" id="PF03235">
    <property type="entry name" value="GmrSD_N"/>
    <property type="match status" value="1"/>
</dbReference>
<dbReference type="PANTHER" id="PTHR39639:SF1">
    <property type="entry name" value="DUF262 DOMAIN-CONTAINING PROTEIN"/>
    <property type="match status" value="1"/>
</dbReference>
<evidence type="ECO:0000259" key="1">
    <source>
        <dbReference type="Pfam" id="PF03235"/>
    </source>
</evidence>
<dbReference type="PANTHER" id="PTHR39639">
    <property type="entry name" value="CHROMOSOME 16, WHOLE GENOME SHOTGUN SEQUENCE"/>
    <property type="match status" value="1"/>
</dbReference>
<accession>B4RCJ0</accession>
<dbReference type="OrthoDB" id="9787127at2"/>
<dbReference type="InterPro" id="IPR004919">
    <property type="entry name" value="GmrSD_N"/>
</dbReference>
<organism evidence="2 3">
    <name type="scientific">Phenylobacterium zucineum (strain HLK1)</name>
    <dbReference type="NCBI Taxonomy" id="450851"/>
    <lineage>
        <taxon>Bacteria</taxon>
        <taxon>Pseudomonadati</taxon>
        <taxon>Pseudomonadota</taxon>
        <taxon>Alphaproteobacteria</taxon>
        <taxon>Caulobacterales</taxon>
        <taxon>Caulobacteraceae</taxon>
        <taxon>Phenylobacterium</taxon>
    </lineage>
</organism>
<proteinExistence type="predicted"/>
<protein>
    <recommendedName>
        <fullName evidence="1">GmrSD restriction endonucleases N-terminal domain-containing protein</fullName>
    </recommendedName>
</protein>
<evidence type="ECO:0000313" key="2">
    <source>
        <dbReference type="EMBL" id="ACG76589.1"/>
    </source>
</evidence>
<feature type="domain" description="GmrSD restriction endonucleases N-terminal" evidence="1">
    <location>
        <begin position="9"/>
        <end position="145"/>
    </location>
</feature>
<name>B4RCJ0_PHEZH</name>
<dbReference type="HOGENOM" id="CLU_554171_0_0_5"/>
<reference evidence="2 3" key="1">
    <citation type="journal article" date="2008" name="BMC Genomics">
        <title>Complete genome of Phenylobacterium zucineum - a novel facultative intracellular bacterium isolated from human erythroleukemia cell line K562.</title>
        <authorList>
            <person name="Luo Y."/>
            <person name="Xu X."/>
            <person name="Ding Z."/>
            <person name="Liu Z."/>
            <person name="Zhang B."/>
            <person name="Yan Z."/>
            <person name="Sun J."/>
            <person name="Hu S."/>
            <person name="Hu X."/>
        </authorList>
    </citation>
    <scope>NUCLEOTIDE SEQUENCE [LARGE SCALE GENOMIC DNA]</scope>
    <source>
        <strain evidence="2 3">HLK1</strain>
    </source>
</reference>
<dbReference type="AlphaFoldDB" id="B4RCJ0"/>
<dbReference type="KEGG" id="pzu:PHZ_c0175"/>
<sequence>MRSDKRELDKIFKRRDRYEIPDWQRDEVWDVPRKQKLIDSILRGWRLPKFYFVVTGPQTYEVVDGQQRLSTIFEFLSGELTLSEQTAEEFGGATYAELPADISDQVDDFEIDFDEISDASDDELMDFFQRLQSGLQLNSSEKLNAVPGKLKDFCKKSAKHKFFKDCVAFSDRRYAHFDVMAKVATLEVEGPGTGLRYQDVKQVFESNAGFSEQSQVAKRIKAALDLLAGAVPVGSKTFRSRSITQSFITMVCHLQKTTSLKGKEQTIGAFAEHFVKSLAAEVEKGQDATDVDLIAFQKSVNANVKAGPIVRQQVLLRKLFQFAPDFLDAVDPQALAGANFSGEIASVAKAIRADIQAINEAYAGTHGSDLFKATSKTAEAQAVIGEPATNYDAYKTLVDNMYFLFWEGPGPKIDRPASFKDVNALRTELQHDTDHGNAKDVAKKKMKNASVFQKYAGTASPLVAAPARFQVLQLNLLREIRNDLQAMLAELA</sequence>
<dbReference type="RefSeq" id="WP_012520737.1">
    <property type="nucleotide sequence ID" value="NC_011144.1"/>
</dbReference>
<dbReference type="eggNOG" id="COG1479">
    <property type="taxonomic scope" value="Bacteria"/>
</dbReference>
<dbReference type="EMBL" id="CP000747">
    <property type="protein sequence ID" value="ACG76589.1"/>
    <property type="molecule type" value="Genomic_DNA"/>
</dbReference>
<gene>
    <name evidence="2" type="ordered locus">PHZ_c0175</name>
</gene>
<keyword evidence="3" id="KW-1185">Reference proteome</keyword>
<evidence type="ECO:0000313" key="3">
    <source>
        <dbReference type="Proteomes" id="UP000001868"/>
    </source>
</evidence>
<dbReference type="Proteomes" id="UP000001868">
    <property type="component" value="Chromosome"/>
</dbReference>